<name>A0ABN0DTP3_AERSS</name>
<comment type="caution">
    <text evidence="1">The sequence shown here is derived from an EMBL/GenBank/DDBJ whole genome shotgun (WGS) entry which is preliminary data.</text>
</comment>
<sequence length="53" mass="6265">MVIVLVFLLMAYNKQKHLTMKYIKDMGILMAQLMKPRLIGLKKLRSIEDLILF</sequence>
<organism evidence="1 2">
    <name type="scientific">Aeromonas salmonicida subsp. salmonicida 01-B526</name>
    <dbReference type="NCBI Taxonomy" id="1076135"/>
    <lineage>
        <taxon>Bacteria</taxon>
        <taxon>Pseudomonadati</taxon>
        <taxon>Pseudomonadota</taxon>
        <taxon>Gammaproteobacteria</taxon>
        <taxon>Aeromonadales</taxon>
        <taxon>Aeromonadaceae</taxon>
        <taxon>Aeromonas</taxon>
    </lineage>
</organism>
<reference evidence="1 2" key="1">
    <citation type="journal article" date="2012" name="Front. Microbiol.">
        <title>Draft Genome Sequence of the Virulent Strain 01-B526 of the Fish Pathogen Aeromonas salmonicida.</title>
        <authorList>
            <person name="Charette S.J."/>
            <person name="Brochu F."/>
            <person name="Boyle B."/>
            <person name="Filion G."/>
            <person name="Tanaka K.H."/>
            <person name="Derome N."/>
        </authorList>
    </citation>
    <scope>NUCLEOTIDE SEQUENCE [LARGE SCALE GENOMIC DNA]</scope>
    <source>
        <strain evidence="1 2">01-B526</strain>
    </source>
</reference>
<keyword evidence="2" id="KW-1185">Reference proteome</keyword>
<gene>
    <name evidence="1" type="ORF">IYQ_23320</name>
</gene>
<dbReference type="Proteomes" id="UP000006428">
    <property type="component" value="Unassembled WGS sequence"/>
</dbReference>
<evidence type="ECO:0000313" key="2">
    <source>
        <dbReference type="Proteomes" id="UP000006428"/>
    </source>
</evidence>
<evidence type="ECO:0000313" key="1">
    <source>
        <dbReference type="EMBL" id="EHI50126.1"/>
    </source>
</evidence>
<accession>A0ABN0DTP3</accession>
<dbReference type="EMBL" id="AGVO01000125">
    <property type="protein sequence ID" value="EHI50126.1"/>
    <property type="molecule type" value="Genomic_DNA"/>
</dbReference>
<proteinExistence type="predicted"/>
<protein>
    <submittedName>
        <fullName evidence="1">Uncharacterized protein</fullName>
    </submittedName>
</protein>